<organism evidence="8 9">
    <name type="scientific">Micromonospora craniellae</name>
    <dbReference type="NCBI Taxonomy" id="2294034"/>
    <lineage>
        <taxon>Bacteria</taxon>
        <taxon>Bacillati</taxon>
        <taxon>Actinomycetota</taxon>
        <taxon>Actinomycetes</taxon>
        <taxon>Micromonosporales</taxon>
        <taxon>Micromonosporaceae</taxon>
        <taxon>Micromonospora</taxon>
    </lineage>
</organism>
<dbReference type="AlphaFoldDB" id="A0A372FVA4"/>
<dbReference type="SUPFAM" id="SSF53335">
    <property type="entry name" value="S-adenosyl-L-methionine-dependent methyltransferases"/>
    <property type="match status" value="1"/>
</dbReference>
<keyword evidence="2 6" id="KW-0489">Methyltransferase</keyword>
<evidence type="ECO:0000313" key="9">
    <source>
        <dbReference type="Proteomes" id="UP000262621"/>
    </source>
</evidence>
<sequence>MEELAGEPQPTIRAAEFFAGIGLVREALEPLGVEVVWANDIERAKRDAYAANHEATHFQLADVRKVAATDLPPNIDLATSSFPCVDLSLAGNRRGLVGSQSGMFWEFARVLQEMQEQRPRVVLLENVQGFATSHGGKDLTDALVRLSELGYSCDVFAVDARHFVPQSRPRMFIVGIRSDLPPQARTGIPPISDARPPWVQRVHTAHEHLRMHYLPLPDLPQGPQDLSSVIEKMDEADPRWWTHDRVAAFVESLSPVQTARMEVLRDARNISWRTAYRRTRRGVAVWELRRDAIGGCLRTTGGGSSKQALVEIGKGVVQVRWMTPLEYARMMGAGSYKLNGGTPNQALFGFGDAVVVDVIRWIGQHYLIPALLWQKVPQAT</sequence>
<evidence type="ECO:0000256" key="2">
    <source>
        <dbReference type="ARBA" id="ARBA00022603"/>
    </source>
</evidence>
<keyword evidence="3 6" id="KW-0808">Transferase</keyword>
<dbReference type="GO" id="GO:0009307">
    <property type="term" value="P:DNA restriction-modification system"/>
    <property type="evidence" value="ECO:0007669"/>
    <property type="project" value="UniProtKB-KW"/>
</dbReference>
<dbReference type="GO" id="GO:0032259">
    <property type="term" value="P:methylation"/>
    <property type="evidence" value="ECO:0007669"/>
    <property type="project" value="UniProtKB-KW"/>
</dbReference>
<comment type="similarity">
    <text evidence="6 7">Belongs to the class I-like SAM-binding methyltransferase superfamily. C5-methyltransferase family.</text>
</comment>
<dbReference type="PRINTS" id="PR00105">
    <property type="entry name" value="C5METTRFRASE"/>
</dbReference>
<feature type="active site" evidence="6">
    <location>
        <position position="84"/>
    </location>
</feature>
<dbReference type="GO" id="GO:0003886">
    <property type="term" value="F:DNA (cytosine-5-)-methyltransferase activity"/>
    <property type="evidence" value="ECO:0007669"/>
    <property type="project" value="UniProtKB-EC"/>
</dbReference>
<dbReference type="PROSITE" id="PS51679">
    <property type="entry name" value="SAM_MT_C5"/>
    <property type="match status" value="1"/>
</dbReference>
<evidence type="ECO:0000256" key="6">
    <source>
        <dbReference type="PROSITE-ProRule" id="PRU01016"/>
    </source>
</evidence>
<gene>
    <name evidence="8" type="primary">dcm</name>
    <name evidence="8" type="ORF">D0Q02_22020</name>
</gene>
<keyword evidence="9" id="KW-1185">Reference proteome</keyword>
<dbReference type="EMBL" id="QVFU01000029">
    <property type="protein sequence ID" value="RFS44496.1"/>
    <property type="molecule type" value="Genomic_DNA"/>
</dbReference>
<keyword evidence="5" id="KW-0680">Restriction system</keyword>
<dbReference type="NCBIfam" id="TIGR00675">
    <property type="entry name" value="dcm"/>
    <property type="match status" value="1"/>
</dbReference>
<evidence type="ECO:0000256" key="7">
    <source>
        <dbReference type="RuleBase" id="RU000416"/>
    </source>
</evidence>
<dbReference type="InterPro" id="IPR029063">
    <property type="entry name" value="SAM-dependent_MTases_sf"/>
</dbReference>
<dbReference type="Pfam" id="PF00145">
    <property type="entry name" value="DNA_methylase"/>
    <property type="match status" value="1"/>
</dbReference>
<keyword evidence="4 6" id="KW-0949">S-adenosyl-L-methionine</keyword>
<evidence type="ECO:0000256" key="5">
    <source>
        <dbReference type="ARBA" id="ARBA00022747"/>
    </source>
</evidence>
<dbReference type="InterPro" id="IPR001525">
    <property type="entry name" value="C5_MeTfrase"/>
</dbReference>
<comment type="caution">
    <text evidence="8">The sequence shown here is derived from an EMBL/GenBank/DDBJ whole genome shotgun (WGS) entry which is preliminary data.</text>
</comment>
<accession>A0A372FVA4</accession>
<name>A0A372FVA4_9ACTN</name>
<evidence type="ECO:0000256" key="3">
    <source>
        <dbReference type="ARBA" id="ARBA00022679"/>
    </source>
</evidence>
<protein>
    <recommendedName>
        <fullName evidence="1">DNA (cytosine-5-)-methyltransferase</fullName>
        <ecNumber evidence="1">2.1.1.37</ecNumber>
    </recommendedName>
</protein>
<proteinExistence type="inferred from homology"/>
<dbReference type="PANTHER" id="PTHR46098:SF1">
    <property type="entry name" value="TRNA (CYTOSINE(38)-C(5))-METHYLTRANSFERASE"/>
    <property type="match status" value="1"/>
</dbReference>
<dbReference type="PANTHER" id="PTHR46098">
    <property type="entry name" value="TRNA (CYTOSINE(38)-C(5))-METHYLTRANSFERASE"/>
    <property type="match status" value="1"/>
</dbReference>
<dbReference type="Gene3D" id="3.40.50.150">
    <property type="entry name" value="Vaccinia Virus protein VP39"/>
    <property type="match status" value="1"/>
</dbReference>
<dbReference type="InterPro" id="IPR050750">
    <property type="entry name" value="C5-MTase"/>
</dbReference>
<dbReference type="Proteomes" id="UP000262621">
    <property type="component" value="Unassembled WGS sequence"/>
</dbReference>
<reference evidence="8 9" key="1">
    <citation type="submission" date="2018-08" db="EMBL/GenBank/DDBJ databases">
        <title>Verrucosispora craniellae sp. nov., isolated from a marine sponge in the South China Sea.</title>
        <authorList>
            <person name="Li L."/>
            <person name="Lin H.W."/>
        </authorList>
    </citation>
    <scope>NUCLEOTIDE SEQUENCE [LARGE SCALE GENOMIC DNA]</scope>
    <source>
        <strain evidence="8 9">LHW63014</strain>
    </source>
</reference>
<evidence type="ECO:0000313" key="8">
    <source>
        <dbReference type="EMBL" id="RFS44496.1"/>
    </source>
</evidence>
<dbReference type="EC" id="2.1.1.37" evidence="1"/>
<evidence type="ECO:0000256" key="4">
    <source>
        <dbReference type="ARBA" id="ARBA00022691"/>
    </source>
</evidence>
<dbReference type="OrthoDB" id="9813719at2"/>
<evidence type="ECO:0000256" key="1">
    <source>
        <dbReference type="ARBA" id="ARBA00011975"/>
    </source>
</evidence>